<evidence type="ECO:0000256" key="1">
    <source>
        <dbReference type="ARBA" id="ARBA00005817"/>
    </source>
</evidence>
<feature type="binding site" evidence="3">
    <location>
        <begin position="274"/>
        <end position="281"/>
    </location>
    <ligand>
        <name>FAD</name>
        <dbReference type="ChEBI" id="CHEBI:57692"/>
    </ligand>
</feature>
<dbReference type="PIRSF" id="PIRSF000089">
    <property type="entry name" value="Electra_flavoP_a"/>
    <property type="match status" value="1"/>
</dbReference>
<dbReference type="InterPro" id="IPR014730">
    <property type="entry name" value="ETF_a/b_N"/>
</dbReference>
<organism evidence="5 6">
    <name type="scientific">Eubacterium barkeri</name>
    <name type="common">Clostridium barkeri</name>
    <dbReference type="NCBI Taxonomy" id="1528"/>
    <lineage>
        <taxon>Bacteria</taxon>
        <taxon>Bacillati</taxon>
        <taxon>Bacillota</taxon>
        <taxon>Clostridia</taxon>
        <taxon>Eubacteriales</taxon>
        <taxon>Eubacteriaceae</taxon>
        <taxon>Eubacterium</taxon>
    </lineage>
</organism>
<sequence>MNKTETKNILVYVELADGAPVKVSAEALAAGRSLATAKGEAVIAVLLGEGIGEAAAATATLGADTVIAVDDPAFGTFNLDATADALGQIIEAQKPDAVFIGGTQDGKDLAPKLAARFKTGCASDVMAAAVGEDDFIFTTPLYGGTVLTDVSIPEARPQIATIRSGAFKKVEESTAGTILSESITVADDAIRAQITESVKEIAEAVNLEEAEVIVAGGRGMGSAENFQMVKDLAELLGGVVGATRPAIEDGWIPRNHQVGQSGKIVAPKLYIACGISGATQHLSGITGSDYIVAINKDEDAPIFEVANVGIVGNALKVLPAFIEEVKKIQAGA</sequence>
<evidence type="ECO:0000256" key="3">
    <source>
        <dbReference type="PIRSR" id="PIRSR000089-1"/>
    </source>
</evidence>
<name>A0A1H3IJ65_EUBBA</name>
<dbReference type="InterPro" id="IPR014731">
    <property type="entry name" value="ETF_asu_C"/>
</dbReference>
<dbReference type="Pfam" id="PF00766">
    <property type="entry name" value="ETF_alpha"/>
    <property type="match status" value="1"/>
</dbReference>
<dbReference type="GO" id="GO:0009055">
    <property type="term" value="F:electron transfer activity"/>
    <property type="evidence" value="ECO:0007669"/>
    <property type="project" value="InterPro"/>
</dbReference>
<dbReference type="STRING" id="1528.SAMN04488579_12331"/>
<protein>
    <submittedName>
        <fullName evidence="5">Electron transfer flavoprotein alpha subunit apoprotein</fullName>
    </submittedName>
</protein>
<keyword evidence="6" id="KW-1185">Reference proteome</keyword>
<dbReference type="InterPro" id="IPR029035">
    <property type="entry name" value="DHS-like_NAD/FAD-binding_dom"/>
</dbReference>
<dbReference type="Pfam" id="PF01012">
    <property type="entry name" value="ETF"/>
    <property type="match status" value="1"/>
</dbReference>
<feature type="domain" description="Electron transfer flavoprotein alpha/beta-subunit N-terminal" evidence="4">
    <location>
        <begin position="9"/>
        <end position="198"/>
    </location>
</feature>
<evidence type="ECO:0000313" key="5">
    <source>
        <dbReference type="EMBL" id="SDY27425.1"/>
    </source>
</evidence>
<dbReference type="PANTHER" id="PTHR43153:SF1">
    <property type="entry name" value="ELECTRON TRANSFER FLAVOPROTEIN SUBUNIT ALPHA, MITOCHONDRIAL"/>
    <property type="match status" value="1"/>
</dbReference>
<accession>A0A1H3IJ65</accession>
<dbReference type="GO" id="GO:0050660">
    <property type="term" value="F:flavin adenine dinucleotide binding"/>
    <property type="evidence" value="ECO:0007669"/>
    <property type="project" value="InterPro"/>
</dbReference>
<gene>
    <name evidence="5" type="ORF">SAMN04488579_12331</name>
</gene>
<keyword evidence="3" id="KW-0274">FAD</keyword>
<evidence type="ECO:0000313" key="6">
    <source>
        <dbReference type="Proteomes" id="UP000199652"/>
    </source>
</evidence>
<dbReference type="Proteomes" id="UP000199652">
    <property type="component" value="Unassembled WGS sequence"/>
</dbReference>
<keyword evidence="2" id="KW-0285">Flavoprotein</keyword>
<dbReference type="Gene3D" id="3.40.50.1220">
    <property type="entry name" value="TPP-binding domain"/>
    <property type="match status" value="1"/>
</dbReference>
<dbReference type="SUPFAM" id="SSF52402">
    <property type="entry name" value="Adenine nucleotide alpha hydrolases-like"/>
    <property type="match status" value="1"/>
</dbReference>
<feature type="binding site" evidence="3">
    <location>
        <position position="295"/>
    </location>
    <ligand>
        <name>FAD</name>
        <dbReference type="ChEBI" id="CHEBI:57692"/>
    </ligand>
</feature>
<dbReference type="SMART" id="SM00893">
    <property type="entry name" value="ETF"/>
    <property type="match status" value="1"/>
</dbReference>
<dbReference type="SUPFAM" id="SSF52467">
    <property type="entry name" value="DHS-like NAD/FAD-binding domain"/>
    <property type="match status" value="1"/>
</dbReference>
<comment type="cofactor">
    <cofactor evidence="3">
        <name>FAD</name>
        <dbReference type="ChEBI" id="CHEBI:57692"/>
    </cofactor>
    <text evidence="3">Binds 1 FAD per dimer.</text>
</comment>
<dbReference type="RefSeq" id="WP_090246652.1">
    <property type="nucleotide sequence ID" value="NZ_FNOU01000023.1"/>
</dbReference>
<dbReference type="EMBL" id="FNOU01000023">
    <property type="protein sequence ID" value="SDY27425.1"/>
    <property type="molecule type" value="Genomic_DNA"/>
</dbReference>
<dbReference type="InterPro" id="IPR033947">
    <property type="entry name" value="ETF_alpha_N"/>
</dbReference>
<feature type="binding site" evidence="3">
    <location>
        <position position="218"/>
    </location>
    <ligand>
        <name>FAD</name>
        <dbReference type="ChEBI" id="CHEBI:57692"/>
    </ligand>
</feature>
<feature type="binding site" evidence="3">
    <location>
        <begin position="257"/>
        <end position="261"/>
    </location>
    <ligand>
        <name>FAD</name>
        <dbReference type="ChEBI" id="CHEBI:57692"/>
    </ligand>
</feature>
<dbReference type="OrthoDB" id="9770286at2"/>
<evidence type="ECO:0000259" key="4">
    <source>
        <dbReference type="SMART" id="SM00893"/>
    </source>
</evidence>
<dbReference type="CDD" id="cd01715">
    <property type="entry name" value="ETF_alpha"/>
    <property type="match status" value="1"/>
</dbReference>
<dbReference type="InterPro" id="IPR001308">
    <property type="entry name" value="ETF_a/FixB"/>
</dbReference>
<feature type="binding site" evidence="3">
    <location>
        <begin position="243"/>
        <end position="244"/>
    </location>
    <ligand>
        <name>FAD</name>
        <dbReference type="ChEBI" id="CHEBI:57692"/>
    </ligand>
</feature>
<reference evidence="6" key="1">
    <citation type="submission" date="2016-10" db="EMBL/GenBank/DDBJ databases">
        <authorList>
            <person name="Varghese N."/>
            <person name="Submissions S."/>
        </authorList>
    </citation>
    <scope>NUCLEOTIDE SEQUENCE [LARGE SCALE GENOMIC DNA]</scope>
    <source>
        <strain evidence="6">VPI 5359</strain>
    </source>
</reference>
<evidence type="ECO:0000256" key="2">
    <source>
        <dbReference type="ARBA" id="ARBA00022630"/>
    </source>
</evidence>
<dbReference type="GO" id="GO:0033539">
    <property type="term" value="P:fatty acid beta-oxidation using acyl-CoA dehydrogenase"/>
    <property type="evidence" value="ECO:0007669"/>
    <property type="project" value="TreeGrafter"/>
</dbReference>
<proteinExistence type="inferred from homology"/>
<dbReference type="AlphaFoldDB" id="A0A1H3IJ65"/>
<dbReference type="InterPro" id="IPR014729">
    <property type="entry name" value="Rossmann-like_a/b/a_fold"/>
</dbReference>
<dbReference type="PANTHER" id="PTHR43153">
    <property type="entry name" value="ELECTRON TRANSFER FLAVOPROTEIN ALPHA"/>
    <property type="match status" value="1"/>
</dbReference>
<dbReference type="Gene3D" id="3.40.50.620">
    <property type="entry name" value="HUPs"/>
    <property type="match status" value="1"/>
</dbReference>
<comment type="similarity">
    <text evidence="1">Belongs to the ETF alpha-subunit/FixB family.</text>
</comment>